<evidence type="ECO:0000256" key="1">
    <source>
        <dbReference type="SAM" id="MobiDB-lite"/>
    </source>
</evidence>
<comment type="caution">
    <text evidence="2">The sequence shown here is derived from an EMBL/GenBank/DDBJ whole genome shotgun (WGS) entry which is preliminary data.</text>
</comment>
<organism evidence="2 3">
    <name type="scientific">Caerostris extrusa</name>
    <name type="common">Bark spider</name>
    <name type="synonym">Caerostris bankana</name>
    <dbReference type="NCBI Taxonomy" id="172846"/>
    <lineage>
        <taxon>Eukaryota</taxon>
        <taxon>Metazoa</taxon>
        <taxon>Ecdysozoa</taxon>
        <taxon>Arthropoda</taxon>
        <taxon>Chelicerata</taxon>
        <taxon>Arachnida</taxon>
        <taxon>Araneae</taxon>
        <taxon>Araneomorphae</taxon>
        <taxon>Entelegynae</taxon>
        <taxon>Araneoidea</taxon>
        <taxon>Araneidae</taxon>
        <taxon>Caerostris</taxon>
    </lineage>
</organism>
<keyword evidence="3" id="KW-1185">Reference proteome</keyword>
<evidence type="ECO:0000313" key="3">
    <source>
        <dbReference type="Proteomes" id="UP001054945"/>
    </source>
</evidence>
<accession>A0AAV4TDI1</accession>
<name>A0AAV4TDI1_CAEEX</name>
<gene>
    <name evidence="2" type="ORF">CEXT_702441</name>
</gene>
<dbReference type="EMBL" id="BPLR01010990">
    <property type="protein sequence ID" value="GIY43536.1"/>
    <property type="molecule type" value="Genomic_DNA"/>
</dbReference>
<feature type="compositionally biased region" description="Polar residues" evidence="1">
    <location>
        <begin position="37"/>
        <end position="48"/>
    </location>
</feature>
<protein>
    <submittedName>
        <fullName evidence="2">Uncharacterized protein</fullName>
    </submittedName>
</protein>
<reference evidence="2 3" key="1">
    <citation type="submission" date="2021-06" db="EMBL/GenBank/DDBJ databases">
        <title>Caerostris extrusa draft genome.</title>
        <authorList>
            <person name="Kono N."/>
            <person name="Arakawa K."/>
        </authorList>
    </citation>
    <scope>NUCLEOTIDE SEQUENCE [LARGE SCALE GENOMIC DNA]</scope>
</reference>
<sequence length="70" mass="7869">MQSSFQSRPSFRGKFPVSEALPAACLSECLDKNQWPPSFNTPLQSHPSAISGKMQGHQTEDVYTCRLRKK</sequence>
<dbReference type="Proteomes" id="UP001054945">
    <property type="component" value="Unassembled WGS sequence"/>
</dbReference>
<evidence type="ECO:0000313" key="2">
    <source>
        <dbReference type="EMBL" id="GIY43536.1"/>
    </source>
</evidence>
<dbReference type="AlphaFoldDB" id="A0AAV4TDI1"/>
<proteinExistence type="predicted"/>
<feature type="region of interest" description="Disordered" evidence="1">
    <location>
        <begin position="37"/>
        <end position="70"/>
    </location>
</feature>